<dbReference type="Proteomes" id="UP000663829">
    <property type="component" value="Unassembled WGS sequence"/>
</dbReference>
<dbReference type="EMBL" id="CAJNOQ010006432">
    <property type="protein sequence ID" value="CAF1135157.1"/>
    <property type="molecule type" value="Genomic_DNA"/>
</dbReference>
<dbReference type="InterPro" id="IPR058554">
    <property type="entry name" value="RAG1_RNase_H"/>
</dbReference>
<evidence type="ECO:0000259" key="1">
    <source>
        <dbReference type="Pfam" id="PF26100"/>
    </source>
</evidence>
<name>A0A814RKI5_9BILA</name>
<protein>
    <recommendedName>
        <fullName evidence="1">V(D)J recombination-activating protein 1 RNase H domain-containing protein</fullName>
    </recommendedName>
</protein>
<evidence type="ECO:0000313" key="2">
    <source>
        <dbReference type="EMBL" id="CAF1135157.1"/>
    </source>
</evidence>
<keyword evidence="4" id="KW-1185">Reference proteome</keyword>
<comment type="caution">
    <text evidence="2">The sequence shown here is derived from an EMBL/GenBank/DDBJ whole genome shotgun (WGS) entry which is preliminary data.</text>
</comment>
<dbReference type="Pfam" id="PF26100">
    <property type="entry name" value="RAG1_RNase_H"/>
    <property type="match status" value="1"/>
</dbReference>
<dbReference type="Proteomes" id="UP000681722">
    <property type="component" value="Unassembled WGS sequence"/>
</dbReference>
<accession>A0A814RKI5</accession>
<gene>
    <name evidence="2" type="ORF">GPM918_LOCUS20398</name>
    <name evidence="3" type="ORF">SRO942_LOCUS20395</name>
</gene>
<dbReference type="OrthoDB" id="8193306at2759"/>
<feature type="domain" description="V(D)J recombination-activating protein 1 RNase H" evidence="1">
    <location>
        <begin position="75"/>
        <end position="197"/>
    </location>
</feature>
<proteinExistence type="predicted"/>
<organism evidence="2 4">
    <name type="scientific">Didymodactylos carnosus</name>
    <dbReference type="NCBI Taxonomy" id="1234261"/>
    <lineage>
        <taxon>Eukaryota</taxon>
        <taxon>Metazoa</taxon>
        <taxon>Spiralia</taxon>
        <taxon>Gnathifera</taxon>
        <taxon>Rotifera</taxon>
        <taxon>Eurotatoria</taxon>
        <taxon>Bdelloidea</taxon>
        <taxon>Philodinida</taxon>
        <taxon>Philodinidae</taxon>
        <taxon>Didymodactylos</taxon>
    </lineage>
</organism>
<reference evidence="2" key="1">
    <citation type="submission" date="2021-02" db="EMBL/GenBank/DDBJ databases">
        <authorList>
            <person name="Nowell W R."/>
        </authorList>
    </citation>
    <scope>NUCLEOTIDE SEQUENCE</scope>
</reference>
<sequence length="378" mass="43175">MDFVKSFCSPHIKIPNREYVRAHSKQLLPMIAPWRNNTGVVIQDRESVIHLTVKRIIEVLQKQNINVPSKLEYREKTGHDGAGNMAIYKSVNTPMENANIFSKMFVSLSLEASTGEVLWINESPNSSHWCRPLALIAEKESVELLYFVNGAFEPEEKRLQEEGTTFDYNNTKYDLKITIETSMKDLKVRTIESGLGGADCLLCTTRSNEWKDVDKIKKPYFFAVNRTAEKTLDLYNQMIKDDGEITKKKNDYEARQGLTSKPLSNTDQHHITITHQYINGIQWILKIIYHLRADLLLWSERGETTKERIKKARETVSNEIESGTGLRLDQYDTTGCSGTSTTGGQGRKFFSYEVRNSIVSTVPKAQQMTWPIKPKAKG</sequence>
<evidence type="ECO:0000313" key="4">
    <source>
        <dbReference type="Proteomes" id="UP000663829"/>
    </source>
</evidence>
<dbReference type="AlphaFoldDB" id="A0A814RKI5"/>
<evidence type="ECO:0000313" key="3">
    <source>
        <dbReference type="EMBL" id="CAF3898848.1"/>
    </source>
</evidence>
<dbReference type="EMBL" id="CAJOBC010006432">
    <property type="protein sequence ID" value="CAF3898848.1"/>
    <property type="molecule type" value="Genomic_DNA"/>
</dbReference>